<keyword evidence="11" id="KW-0804">Transcription</keyword>
<feature type="region of interest" description="Disordered" evidence="14">
    <location>
        <begin position="400"/>
        <end position="429"/>
    </location>
</feature>
<organism evidence="15 16">
    <name type="scientific">Tieghemiomyces parasiticus</name>
    <dbReference type="NCBI Taxonomy" id="78921"/>
    <lineage>
        <taxon>Eukaryota</taxon>
        <taxon>Fungi</taxon>
        <taxon>Fungi incertae sedis</taxon>
        <taxon>Zoopagomycota</taxon>
        <taxon>Kickxellomycotina</taxon>
        <taxon>Dimargaritomycetes</taxon>
        <taxon>Dimargaritales</taxon>
        <taxon>Dimargaritaceae</taxon>
        <taxon>Tieghemiomyces</taxon>
    </lineage>
</organism>
<keyword evidence="5 13" id="KW-0698">rRNA processing</keyword>
<dbReference type="GO" id="GO:0006325">
    <property type="term" value="P:chromatin organization"/>
    <property type="evidence" value="ECO:0007669"/>
    <property type="project" value="UniProtKB-KW"/>
</dbReference>
<feature type="compositionally biased region" description="Polar residues" evidence="14">
    <location>
        <begin position="402"/>
        <end position="411"/>
    </location>
</feature>
<evidence type="ECO:0000256" key="10">
    <source>
        <dbReference type="ARBA" id="ARBA00023015"/>
    </source>
</evidence>
<name>A0A9W8ADE5_9FUNG</name>
<evidence type="ECO:0000256" key="3">
    <source>
        <dbReference type="ARBA" id="ARBA00020203"/>
    </source>
</evidence>
<dbReference type="CDD" id="cd02440">
    <property type="entry name" value="AdoMet_MTases"/>
    <property type="match status" value="1"/>
</dbReference>
<feature type="compositionally biased region" description="Polar residues" evidence="14">
    <location>
        <begin position="145"/>
        <end position="155"/>
    </location>
</feature>
<dbReference type="GO" id="GO:0016433">
    <property type="term" value="F:rRNA (adenine) methyltransferase activity"/>
    <property type="evidence" value="ECO:0007669"/>
    <property type="project" value="UniProtKB-ARBA"/>
</dbReference>
<protein>
    <recommendedName>
        <fullName evidence="3 13">Ribosomal RNA-processing protein 8</fullName>
        <ecNumber evidence="13">2.1.1.-</ecNumber>
    </recommendedName>
</protein>
<accession>A0A9W8ADE5</accession>
<dbReference type="Proteomes" id="UP001150569">
    <property type="component" value="Unassembled WGS sequence"/>
</dbReference>
<keyword evidence="12 13" id="KW-0539">Nucleus</keyword>
<feature type="compositionally biased region" description="Basic residues" evidence="14">
    <location>
        <begin position="46"/>
        <end position="55"/>
    </location>
</feature>
<evidence type="ECO:0000256" key="7">
    <source>
        <dbReference type="ARBA" id="ARBA00022679"/>
    </source>
</evidence>
<comment type="caution">
    <text evidence="15">The sequence shown here is derived from an EMBL/GenBank/DDBJ whole genome shotgun (WGS) entry which is preliminary data.</text>
</comment>
<evidence type="ECO:0000256" key="12">
    <source>
        <dbReference type="ARBA" id="ARBA00023242"/>
    </source>
</evidence>
<dbReference type="Gene3D" id="1.10.10.2150">
    <property type="entry name" value="Ribosomal RNA-processing protein 8, N-terminal domain"/>
    <property type="match status" value="1"/>
</dbReference>
<dbReference type="InterPro" id="IPR029063">
    <property type="entry name" value="SAM-dependent_MTases_sf"/>
</dbReference>
<evidence type="ECO:0000256" key="8">
    <source>
        <dbReference type="ARBA" id="ARBA00022691"/>
    </source>
</evidence>
<keyword evidence="10" id="KW-0805">Transcription regulation</keyword>
<evidence type="ECO:0000256" key="6">
    <source>
        <dbReference type="ARBA" id="ARBA00022603"/>
    </source>
</evidence>
<dbReference type="InterPro" id="IPR007823">
    <property type="entry name" value="RRP8"/>
</dbReference>
<proteinExistence type="inferred from homology"/>
<dbReference type="OrthoDB" id="10258825at2759"/>
<comment type="function">
    <text evidence="13">S-adenosyl-L-methionine-dependent methyltransferase that specifically methylates the N(1) position of adenine in helix 25.1 in 25S rRNA. Required both for ribosomal 40S and 60S subunits biogenesis. Required for efficient pre-rRNA cleavage at site A2.</text>
</comment>
<reference evidence="15" key="1">
    <citation type="submission" date="2022-07" db="EMBL/GenBank/DDBJ databases">
        <title>Phylogenomic reconstructions and comparative analyses of Kickxellomycotina fungi.</title>
        <authorList>
            <person name="Reynolds N.K."/>
            <person name="Stajich J.E."/>
            <person name="Barry K."/>
            <person name="Grigoriev I.V."/>
            <person name="Crous P."/>
            <person name="Smith M.E."/>
        </authorList>
    </citation>
    <scope>NUCLEOTIDE SEQUENCE</scope>
    <source>
        <strain evidence="15">RSA 861</strain>
    </source>
</reference>
<dbReference type="FunFam" id="3.40.50.150:FF:000068">
    <property type="entry name" value="Ribosomal RNA-processing protein 8"/>
    <property type="match status" value="1"/>
</dbReference>
<feature type="compositionally biased region" description="Low complexity" evidence="14">
    <location>
        <begin position="29"/>
        <end position="42"/>
    </location>
</feature>
<keyword evidence="7 13" id="KW-0808">Transferase</keyword>
<dbReference type="InterPro" id="IPR042036">
    <property type="entry name" value="RRP8_N"/>
</dbReference>
<keyword evidence="4" id="KW-0678">Repressor</keyword>
<evidence type="ECO:0000313" key="16">
    <source>
        <dbReference type="Proteomes" id="UP001150569"/>
    </source>
</evidence>
<dbReference type="AlphaFoldDB" id="A0A9W8ADE5"/>
<evidence type="ECO:0000256" key="9">
    <source>
        <dbReference type="ARBA" id="ARBA00022853"/>
    </source>
</evidence>
<evidence type="ECO:0000256" key="4">
    <source>
        <dbReference type="ARBA" id="ARBA00022491"/>
    </source>
</evidence>
<feature type="region of interest" description="Disordered" evidence="14">
    <location>
        <begin position="73"/>
        <end position="197"/>
    </location>
</feature>
<dbReference type="EC" id="2.1.1.-" evidence="13"/>
<keyword evidence="6 13" id="KW-0489">Methyltransferase</keyword>
<evidence type="ECO:0000256" key="14">
    <source>
        <dbReference type="SAM" id="MobiDB-lite"/>
    </source>
</evidence>
<evidence type="ECO:0000256" key="11">
    <source>
        <dbReference type="ARBA" id="ARBA00023163"/>
    </source>
</evidence>
<dbReference type="SUPFAM" id="SSF53335">
    <property type="entry name" value="S-adenosyl-L-methionine-dependent methyltransferases"/>
    <property type="match status" value="1"/>
</dbReference>
<comment type="similarity">
    <text evidence="2 13">Belongs to the methyltransferase superfamily. RRP8 family.</text>
</comment>
<dbReference type="GO" id="GO:0005730">
    <property type="term" value="C:nucleolus"/>
    <property type="evidence" value="ECO:0007669"/>
    <property type="project" value="UniProtKB-SubCell"/>
</dbReference>
<dbReference type="PANTHER" id="PTHR12787">
    <property type="entry name" value="RIBOSOMAL RNA-PROCESSING PROTEIN 8"/>
    <property type="match status" value="1"/>
</dbReference>
<dbReference type="EMBL" id="JANBPT010000224">
    <property type="protein sequence ID" value="KAJ1925407.1"/>
    <property type="molecule type" value="Genomic_DNA"/>
</dbReference>
<evidence type="ECO:0000256" key="13">
    <source>
        <dbReference type="RuleBase" id="RU365074"/>
    </source>
</evidence>
<dbReference type="Pfam" id="PF05148">
    <property type="entry name" value="Methyltransf_8"/>
    <property type="match status" value="1"/>
</dbReference>
<keyword evidence="16" id="KW-1185">Reference proteome</keyword>
<dbReference type="PANTHER" id="PTHR12787:SF0">
    <property type="entry name" value="RIBOSOMAL RNA-PROCESSING PROTEIN 8"/>
    <property type="match status" value="1"/>
</dbReference>
<sequence length="439" mass="47672">MLFEVKGWKLKNTIRVDTPKVGTGSATIPLPSTSPAQPATPSKKGQFNRKGKKAKGVPSDPVAELAARLGFTPEISGAGTREPMAPAKTGEAVERKSGYTPARDQPRNSAKPAAVAKTKAQKRTASDTNGPSKRQRQSDEATVVPVQSTEGSTDGATKKKTKPANLGEAKPTTTDSDDDQDSGGSLLRPDSTNQQPLSKLQARMAEKLRGSRFRWINEQLYTSQGAKSFETFQQQPDIFDEYHEGFRVQVKSWPSNPLDIFIRRVQDMPKDTVVADMGCGEARLAQSVPQKVHSFDLVAANKFITACNIAHTPLTDASVDVVIFCLALMGTDFLDFIREAHRLLKTGGTLLIAEVVSRITDNKAFVQALSDLGLRHISTDASNKMFALFEFQKAVDGRKATQRGTKASAGQGSARRGKKKSAVSDSTKPLLKPCIYKRR</sequence>
<gene>
    <name evidence="15" type="primary">RRP8_2</name>
    <name evidence="15" type="ORF">IWQ60_004567</name>
</gene>
<dbReference type="FunFam" id="1.10.10.2150:FF:000001">
    <property type="entry name" value="Ribosomal RNA-processing protein 8"/>
    <property type="match status" value="1"/>
</dbReference>
<evidence type="ECO:0000256" key="1">
    <source>
        <dbReference type="ARBA" id="ARBA00004604"/>
    </source>
</evidence>
<keyword evidence="9" id="KW-0156">Chromatin regulator</keyword>
<dbReference type="Gene3D" id="3.40.50.150">
    <property type="entry name" value="Vaccinia Virus protein VP39"/>
    <property type="match status" value="1"/>
</dbReference>
<comment type="subcellular location">
    <subcellularLocation>
        <location evidence="1 13">Nucleus</location>
        <location evidence="1 13">Nucleolus</location>
    </subcellularLocation>
</comment>
<evidence type="ECO:0000313" key="15">
    <source>
        <dbReference type="EMBL" id="KAJ1925407.1"/>
    </source>
</evidence>
<keyword evidence="8 13" id="KW-0949">S-adenosyl-L-methionine</keyword>
<evidence type="ECO:0000256" key="2">
    <source>
        <dbReference type="ARBA" id="ARBA00006301"/>
    </source>
</evidence>
<feature type="region of interest" description="Disordered" evidence="14">
    <location>
        <begin position="18"/>
        <end position="61"/>
    </location>
</feature>
<evidence type="ECO:0000256" key="5">
    <source>
        <dbReference type="ARBA" id="ARBA00022552"/>
    </source>
</evidence>